<dbReference type="PROSITE" id="PS51257">
    <property type="entry name" value="PROKAR_LIPOPROTEIN"/>
    <property type="match status" value="1"/>
</dbReference>
<dbReference type="InterPro" id="IPR032329">
    <property type="entry name" value="DUF4855"/>
</dbReference>
<evidence type="ECO:0008006" key="4">
    <source>
        <dbReference type="Google" id="ProtNLM"/>
    </source>
</evidence>
<keyword evidence="1" id="KW-0732">Signal</keyword>
<protein>
    <recommendedName>
        <fullName evidence="4">DUF4855 domain-containing protein</fullName>
    </recommendedName>
</protein>
<dbReference type="RefSeq" id="WP_353332260.1">
    <property type="nucleotide sequence ID" value="NZ_AP028055.1"/>
</dbReference>
<evidence type="ECO:0000256" key="1">
    <source>
        <dbReference type="SAM" id="SignalP"/>
    </source>
</evidence>
<accession>A0ABM8I9W3</accession>
<evidence type="ECO:0000313" key="2">
    <source>
        <dbReference type="EMBL" id="BEG97842.1"/>
    </source>
</evidence>
<feature type="chain" id="PRO_5045864919" description="DUF4855 domain-containing protein" evidence="1">
    <location>
        <begin position="27"/>
        <end position="427"/>
    </location>
</feature>
<sequence>MKVMLTTIIDRISVTFAVIVSCFVGANTAAAAYQTDVVSDLALIYQGGTHRPDWTEDELRPYVVHTFADGHTDWFFDSFLFYEFTDNWQIAFGYKYGARNARRGDWEWLLSRIFEKGKSLDALNSCIEHYKTIIGEPQFKHKIVLGVVSPITGQTDWGSLNGEVLNFSYRNDQIKAARWYIDQLMKLFAEGSYDNLELVGFYWIEESTAKCGDLPKYISEYIHQLNKRFYWIPYWYAPGFDQWKELGFDTAFLQPNHFFDKSVIDARLRDACKLAKAKGMGVEMEFDSKVLYENEDSYYSRLETYINAFENYGVFEQSTIAYYSGTKAILDMYRSNSIENTIILDRIANNILMRRSRSVGIETTNDTKTDVIAVGGIGELYVLGTGKSIKIYTAYGMLVSENVKKLQCLPGIYIVKVDGKTKKVVVR</sequence>
<organism evidence="2 3">
    <name type="scientific">Bacteroides sedimenti</name>
    <dbReference type="NCBI Taxonomy" id="2136147"/>
    <lineage>
        <taxon>Bacteria</taxon>
        <taxon>Pseudomonadati</taxon>
        <taxon>Bacteroidota</taxon>
        <taxon>Bacteroidia</taxon>
        <taxon>Bacteroidales</taxon>
        <taxon>Bacteroidaceae</taxon>
        <taxon>Bacteroides</taxon>
    </lineage>
</organism>
<dbReference type="Pfam" id="PF16147">
    <property type="entry name" value="DUF4855"/>
    <property type="match status" value="1"/>
</dbReference>
<proteinExistence type="predicted"/>
<dbReference type="Proteomes" id="UP001496674">
    <property type="component" value="Chromosome"/>
</dbReference>
<keyword evidence="3" id="KW-1185">Reference proteome</keyword>
<gene>
    <name evidence="2" type="ORF">BSYN_01070</name>
</gene>
<feature type="signal peptide" evidence="1">
    <location>
        <begin position="1"/>
        <end position="26"/>
    </location>
</feature>
<reference evidence="2 3" key="1">
    <citation type="submission" date="2023-04" db="EMBL/GenBank/DDBJ databases">
        <title>Draft genome sequence of acteroides sedimenti strain YN3PY1.</title>
        <authorList>
            <person name="Yoshida N."/>
        </authorList>
    </citation>
    <scope>NUCLEOTIDE SEQUENCE [LARGE SCALE GENOMIC DNA]</scope>
    <source>
        <strain evidence="2 3">YN3PY1</strain>
    </source>
</reference>
<dbReference type="EMBL" id="AP028055">
    <property type="protein sequence ID" value="BEG97842.1"/>
    <property type="molecule type" value="Genomic_DNA"/>
</dbReference>
<evidence type="ECO:0000313" key="3">
    <source>
        <dbReference type="Proteomes" id="UP001496674"/>
    </source>
</evidence>
<name>A0ABM8I9W3_9BACE</name>